<dbReference type="EMBL" id="JBBMLE010000021">
    <property type="protein sequence ID" value="MEK0252315.1"/>
    <property type="molecule type" value="Genomic_DNA"/>
</dbReference>
<evidence type="ECO:0000256" key="5">
    <source>
        <dbReference type="ARBA" id="ARBA00022519"/>
    </source>
</evidence>
<name>A0ABU8ZGS2_ACIJU</name>
<organism evidence="12 13">
    <name type="scientific">Acinetobacter junii</name>
    <dbReference type="NCBI Taxonomy" id="40215"/>
    <lineage>
        <taxon>Bacteria</taxon>
        <taxon>Pseudomonadati</taxon>
        <taxon>Pseudomonadota</taxon>
        <taxon>Gammaproteobacteria</taxon>
        <taxon>Moraxellales</taxon>
        <taxon>Moraxellaceae</taxon>
        <taxon>Acinetobacter</taxon>
    </lineage>
</organism>
<dbReference type="Gene3D" id="1.20.81.30">
    <property type="entry name" value="Type II secretion system (T2SS), domain F"/>
    <property type="match status" value="2"/>
</dbReference>
<feature type="transmembrane region" description="Helical" evidence="10">
    <location>
        <begin position="381"/>
        <end position="401"/>
    </location>
</feature>
<evidence type="ECO:0000256" key="9">
    <source>
        <dbReference type="RuleBase" id="RU003923"/>
    </source>
</evidence>
<dbReference type="PANTHER" id="PTHR30012:SF7">
    <property type="entry name" value="PROTEIN TRANSPORT PROTEIN HOFC HOMOLOG"/>
    <property type="match status" value="1"/>
</dbReference>
<evidence type="ECO:0000256" key="7">
    <source>
        <dbReference type="ARBA" id="ARBA00022989"/>
    </source>
</evidence>
<evidence type="ECO:0000313" key="13">
    <source>
        <dbReference type="Proteomes" id="UP001498501"/>
    </source>
</evidence>
<dbReference type="InterPro" id="IPR003004">
    <property type="entry name" value="GspF/PilC"/>
</dbReference>
<evidence type="ECO:0000256" key="2">
    <source>
        <dbReference type="ARBA" id="ARBA00005745"/>
    </source>
</evidence>
<keyword evidence="3 9" id="KW-0813">Transport</keyword>
<dbReference type="Proteomes" id="UP001498501">
    <property type="component" value="Unassembled WGS sequence"/>
</dbReference>
<sequence length="409" mass="44921">MAAKKAQMMPTFAYEGVDRKGAKIKGELPARNMALAKVTLRKQGVTIKNIREKRKNILEGFMKKKVTTLDITVFTRQLATMMKAGVPLVQGFEIVAEGLENPSMREVVLGLKSEVEGGNTFAGALKKYPQYFDTLFCSLVESGEQSGALETMLDRVAVYKEKSELLKQKIKKAMKYPITVIVVAVIVTIILMVKVVPVFQDLFSSFGADLPAFTKMVVGMSKWMQEYWFILIIVIGAIIAAFLEAKKRSKKFRDGLDKLALRLPIFGDLVYKAIIARYSRTLATTFAAGVPLIDALTSTAGATNNVVYEEAVLKIREDVATGQQLQFAMRVSNRFPAMAIQMVAIGEESGALDSMLDKVATHYENEVDNAVDGLTSMMEPLIMAILGILVGGLVVAMYLPIFQMGSVVG</sequence>
<dbReference type="InterPro" id="IPR018076">
    <property type="entry name" value="T2SS_GspF_dom"/>
</dbReference>
<evidence type="ECO:0000256" key="6">
    <source>
        <dbReference type="ARBA" id="ARBA00022692"/>
    </source>
</evidence>
<evidence type="ECO:0000313" key="12">
    <source>
        <dbReference type="EMBL" id="MEK0252315.1"/>
    </source>
</evidence>
<comment type="similarity">
    <text evidence="2 9">Belongs to the GSP F family.</text>
</comment>
<evidence type="ECO:0000256" key="3">
    <source>
        <dbReference type="ARBA" id="ARBA00022448"/>
    </source>
</evidence>
<feature type="transmembrane region" description="Helical" evidence="10">
    <location>
        <begin position="176"/>
        <end position="196"/>
    </location>
</feature>
<dbReference type="PROSITE" id="PS00874">
    <property type="entry name" value="T2SP_F"/>
    <property type="match status" value="1"/>
</dbReference>
<feature type="domain" description="Type II secretion system protein GspF" evidence="11">
    <location>
        <begin position="279"/>
        <end position="400"/>
    </location>
</feature>
<feature type="transmembrane region" description="Helical" evidence="10">
    <location>
        <begin position="227"/>
        <end position="243"/>
    </location>
</feature>
<gene>
    <name evidence="12" type="ORF">WM018_07250</name>
</gene>
<keyword evidence="4" id="KW-1003">Cell membrane</keyword>
<comment type="caution">
    <text evidence="12">The sequence shown here is derived from an EMBL/GenBank/DDBJ whole genome shotgun (WGS) entry which is preliminary data.</text>
</comment>
<feature type="domain" description="Type II secretion system protein GspF" evidence="11">
    <location>
        <begin position="74"/>
        <end position="197"/>
    </location>
</feature>
<evidence type="ECO:0000256" key="10">
    <source>
        <dbReference type="SAM" id="Phobius"/>
    </source>
</evidence>
<dbReference type="Pfam" id="PF00482">
    <property type="entry name" value="T2SSF"/>
    <property type="match status" value="2"/>
</dbReference>
<dbReference type="InterPro" id="IPR042094">
    <property type="entry name" value="T2SS_GspF_sf"/>
</dbReference>
<protein>
    <submittedName>
        <fullName evidence="12">Type II secretion system F family protein</fullName>
    </submittedName>
</protein>
<keyword evidence="8 10" id="KW-0472">Membrane</keyword>
<comment type="subcellular location">
    <subcellularLocation>
        <location evidence="1 9">Cell inner membrane</location>
        <topology evidence="1 9">Multi-pass membrane protein</topology>
    </subcellularLocation>
</comment>
<evidence type="ECO:0000256" key="8">
    <source>
        <dbReference type="ARBA" id="ARBA00023136"/>
    </source>
</evidence>
<accession>A0ABU8ZGS2</accession>
<keyword evidence="7 10" id="KW-1133">Transmembrane helix</keyword>
<evidence type="ECO:0000256" key="1">
    <source>
        <dbReference type="ARBA" id="ARBA00004429"/>
    </source>
</evidence>
<evidence type="ECO:0000256" key="4">
    <source>
        <dbReference type="ARBA" id="ARBA00022475"/>
    </source>
</evidence>
<proteinExistence type="inferred from homology"/>
<dbReference type="RefSeq" id="WP_136695273.1">
    <property type="nucleotide sequence ID" value="NZ_JBBMLE010000021.1"/>
</dbReference>
<dbReference type="PANTHER" id="PTHR30012">
    <property type="entry name" value="GENERAL SECRETION PATHWAY PROTEIN"/>
    <property type="match status" value="1"/>
</dbReference>
<keyword evidence="13" id="KW-1185">Reference proteome</keyword>
<keyword evidence="5" id="KW-0997">Cell inner membrane</keyword>
<reference evidence="12 13" key="1">
    <citation type="submission" date="2024-03" db="EMBL/GenBank/DDBJ databases">
        <title>Cross-transmission of Acinetobacter junii carrying blaOXA-58 in a neonatal intensive care unit.</title>
        <authorList>
            <person name="Bour M."/>
            <person name="Potron A."/>
            <person name="Lecointe D."/>
        </authorList>
    </citation>
    <scope>NUCLEOTIDE SEQUENCE [LARGE SCALE GENOMIC DNA]</scope>
    <source>
        <strain evidence="12 13">21A3096 case 1</strain>
    </source>
</reference>
<keyword evidence="6 9" id="KW-0812">Transmembrane</keyword>
<dbReference type="PRINTS" id="PR00812">
    <property type="entry name" value="BCTERIALGSPF"/>
</dbReference>
<dbReference type="InterPro" id="IPR001992">
    <property type="entry name" value="T2SS_GspF/T4SS_PilC_CS"/>
</dbReference>
<evidence type="ECO:0000259" key="11">
    <source>
        <dbReference type="Pfam" id="PF00482"/>
    </source>
</evidence>